<dbReference type="PANTHER" id="PTHR22883:SF43">
    <property type="entry name" value="PALMITOYLTRANSFERASE APP"/>
    <property type="match status" value="1"/>
</dbReference>
<dbReference type="PROSITE" id="PS50216">
    <property type="entry name" value="DHHC"/>
    <property type="match status" value="1"/>
</dbReference>
<dbReference type="EMBL" id="HBFQ01036940">
    <property type="protein sequence ID" value="CAD8851681.1"/>
    <property type="molecule type" value="Transcribed_RNA"/>
</dbReference>
<evidence type="ECO:0000256" key="9">
    <source>
        <dbReference type="ARBA" id="ARBA00048048"/>
    </source>
</evidence>
<evidence type="ECO:0000256" key="8">
    <source>
        <dbReference type="ARBA" id="ARBA00023315"/>
    </source>
</evidence>
<dbReference type="Pfam" id="PF01529">
    <property type="entry name" value="DHHC"/>
    <property type="match status" value="1"/>
</dbReference>
<comment type="domain">
    <text evidence="10">The DHHC domain is required for palmitoyltransferase activity.</text>
</comment>
<evidence type="ECO:0000256" key="3">
    <source>
        <dbReference type="ARBA" id="ARBA00022692"/>
    </source>
</evidence>
<gene>
    <name evidence="12" type="ORF">NSCI0253_LOCUS26031</name>
</gene>
<keyword evidence="3 10" id="KW-0812">Transmembrane</keyword>
<evidence type="ECO:0000256" key="4">
    <source>
        <dbReference type="ARBA" id="ARBA00022989"/>
    </source>
</evidence>
<comment type="catalytic activity">
    <reaction evidence="9 10">
        <text>L-cysteinyl-[protein] + hexadecanoyl-CoA = S-hexadecanoyl-L-cysteinyl-[protein] + CoA</text>
        <dbReference type="Rhea" id="RHEA:36683"/>
        <dbReference type="Rhea" id="RHEA-COMP:10131"/>
        <dbReference type="Rhea" id="RHEA-COMP:11032"/>
        <dbReference type="ChEBI" id="CHEBI:29950"/>
        <dbReference type="ChEBI" id="CHEBI:57287"/>
        <dbReference type="ChEBI" id="CHEBI:57379"/>
        <dbReference type="ChEBI" id="CHEBI:74151"/>
        <dbReference type="EC" id="2.3.1.225"/>
    </reaction>
</comment>
<feature type="domain" description="Palmitoyltransferase DHHC" evidence="11">
    <location>
        <begin position="114"/>
        <end position="248"/>
    </location>
</feature>
<evidence type="ECO:0000256" key="6">
    <source>
        <dbReference type="ARBA" id="ARBA00023139"/>
    </source>
</evidence>
<evidence type="ECO:0000259" key="11">
    <source>
        <dbReference type="Pfam" id="PF01529"/>
    </source>
</evidence>
<accession>A0A7S1AF11</accession>
<keyword evidence="8 10" id="KW-0012">Acyltransferase</keyword>
<evidence type="ECO:0000256" key="5">
    <source>
        <dbReference type="ARBA" id="ARBA00023136"/>
    </source>
</evidence>
<keyword evidence="4 10" id="KW-1133">Transmembrane helix</keyword>
<dbReference type="PANTHER" id="PTHR22883">
    <property type="entry name" value="ZINC FINGER DHHC DOMAIN CONTAINING PROTEIN"/>
    <property type="match status" value="1"/>
</dbReference>
<evidence type="ECO:0000256" key="1">
    <source>
        <dbReference type="ARBA" id="ARBA00004127"/>
    </source>
</evidence>
<dbReference type="InterPro" id="IPR039859">
    <property type="entry name" value="PFA4/ZDH16/20/ERF2-like"/>
</dbReference>
<proteinExistence type="inferred from homology"/>
<keyword evidence="7" id="KW-0449">Lipoprotein</keyword>
<feature type="transmembrane region" description="Helical" evidence="10">
    <location>
        <begin position="21"/>
        <end position="44"/>
    </location>
</feature>
<feature type="transmembrane region" description="Helical" evidence="10">
    <location>
        <begin position="160"/>
        <end position="181"/>
    </location>
</feature>
<evidence type="ECO:0000256" key="7">
    <source>
        <dbReference type="ARBA" id="ARBA00023288"/>
    </source>
</evidence>
<dbReference type="InterPro" id="IPR001594">
    <property type="entry name" value="Palmitoyltrfase_DHHC"/>
</dbReference>
<keyword evidence="5 10" id="KW-0472">Membrane</keyword>
<dbReference type="AlphaFoldDB" id="A0A7S1AF11"/>
<name>A0A7S1AF11_NOCSC</name>
<keyword evidence="2 10" id="KW-0808">Transferase</keyword>
<reference evidence="12" key="1">
    <citation type="submission" date="2021-01" db="EMBL/GenBank/DDBJ databases">
        <authorList>
            <person name="Corre E."/>
            <person name="Pelletier E."/>
            <person name="Niang G."/>
            <person name="Scheremetjew M."/>
            <person name="Finn R."/>
            <person name="Kale V."/>
            <person name="Holt S."/>
            <person name="Cochrane G."/>
            <person name="Meng A."/>
            <person name="Brown T."/>
            <person name="Cohen L."/>
        </authorList>
    </citation>
    <scope>NUCLEOTIDE SEQUENCE</scope>
</reference>
<dbReference type="GO" id="GO:0005794">
    <property type="term" value="C:Golgi apparatus"/>
    <property type="evidence" value="ECO:0007669"/>
    <property type="project" value="TreeGrafter"/>
</dbReference>
<comment type="similarity">
    <text evidence="10">Belongs to the DHHC palmitoyltransferase family.</text>
</comment>
<dbReference type="EC" id="2.3.1.225" evidence="10"/>
<comment type="subcellular location">
    <subcellularLocation>
        <location evidence="1">Endomembrane system</location>
        <topology evidence="1">Multi-pass membrane protein</topology>
    </subcellularLocation>
</comment>
<keyword evidence="6" id="KW-0564">Palmitate</keyword>
<organism evidence="12">
    <name type="scientific">Noctiluca scintillans</name>
    <name type="common">Sea sparkle</name>
    <name type="synonym">Red tide dinoflagellate</name>
    <dbReference type="NCBI Taxonomy" id="2966"/>
    <lineage>
        <taxon>Eukaryota</taxon>
        <taxon>Sar</taxon>
        <taxon>Alveolata</taxon>
        <taxon>Dinophyceae</taxon>
        <taxon>Noctilucales</taxon>
        <taxon>Noctilucaceae</taxon>
        <taxon>Noctiluca</taxon>
    </lineage>
</organism>
<feature type="transmembrane region" description="Helical" evidence="10">
    <location>
        <begin position="50"/>
        <end position="72"/>
    </location>
</feature>
<sequence>MYGNNRVFCEGRFIGGPDVRSCAASFLLILFPSILWHIFVGPWFAERYSAAWSLIGIILLLPSLSLLVASALTDPGILPRQQDFSECFDWRTGVFRDRQPPRYSEVVFRGHCIKLKYCTTCNLYRPPRCTHCSVCENCVERFDHHCPWIGNCIGRRNYRLFYCFVSFTALLNLFVLGTSTAQVVQLSRELQEIQSLSTGASLVQALSEEFISAALAIYCVGLVWFTVGLWGYHSYLVLTNQTTYEQIKGVNSESNPYDRGSSGNCADVLCSRVRPRYFNPFTNQLFWPKGSFECAKELSARQVSGDLGCNPATIIGIVQKHCGPCG</sequence>
<feature type="transmembrane region" description="Helical" evidence="10">
    <location>
        <begin position="210"/>
        <end position="232"/>
    </location>
</feature>
<evidence type="ECO:0000313" key="12">
    <source>
        <dbReference type="EMBL" id="CAD8851681.1"/>
    </source>
</evidence>
<evidence type="ECO:0000256" key="10">
    <source>
        <dbReference type="RuleBase" id="RU079119"/>
    </source>
</evidence>
<protein>
    <recommendedName>
        <fullName evidence="10">Palmitoyltransferase</fullName>
        <ecNumber evidence="10">2.3.1.225</ecNumber>
    </recommendedName>
</protein>
<evidence type="ECO:0000256" key="2">
    <source>
        <dbReference type="ARBA" id="ARBA00022679"/>
    </source>
</evidence>
<dbReference type="GO" id="GO:0006612">
    <property type="term" value="P:protein targeting to membrane"/>
    <property type="evidence" value="ECO:0007669"/>
    <property type="project" value="TreeGrafter"/>
</dbReference>
<dbReference type="GO" id="GO:0005783">
    <property type="term" value="C:endoplasmic reticulum"/>
    <property type="evidence" value="ECO:0007669"/>
    <property type="project" value="TreeGrafter"/>
</dbReference>
<dbReference type="GO" id="GO:0019706">
    <property type="term" value="F:protein-cysteine S-palmitoyltransferase activity"/>
    <property type="evidence" value="ECO:0007669"/>
    <property type="project" value="UniProtKB-EC"/>
</dbReference>